<name>A0A2U9AYE7_SCOMX</name>
<dbReference type="Proteomes" id="UP000246464">
    <property type="component" value="Chromosome 1"/>
</dbReference>
<sequence>MCLNRCLNLHDTRMEVSRRRSLPKHLEPARPLRRCFHIGIEPKINAATCAQALVEEVDSQTNIGIEQFLKIFNLEKQREGRISYTRDFLIALASCPEARKKPEFLPEHPIVLTEAREPADLRLHEMRWTGEKEEM</sequence>
<organism evidence="1 2">
    <name type="scientific">Scophthalmus maximus</name>
    <name type="common">Turbot</name>
    <name type="synonym">Psetta maxima</name>
    <dbReference type="NCBI Taxonomy" id="52904"/>
    <lineage>
        <taxon>Eukaryota</taxon>
        <taxon>Metazoa</taxon>
        <taxon>Chordata</taxon>
        <taxon>Craniata</taxon>
        <taxon>Vertebrata</taxon>
        <taxon>Euteleostomi</taxon>
        <taxon>Actinopterygii</taxon>
        <taxon>Neopterygii</taxon>
        <taxon>Teleostei</taxon>
        <taxon>Neoteleostei</taxon>
        <taxon>Acanthomorphata</taxon>
        <taxon>Carangaria</taxon>
        <taxon>Pleuronectiformes</taxon>
        <taxon>Pleuronectoidei</taxon>
        <taxon>Scophthalmidae</taxon>
        <taxon>Scophthalmus</taxon>
    </lineage>
</organism>
<reference evidence="1 2" key="1">
    <citation type="submission" date="2017-12" db="EMBL/GenBank/DDBJ databases">
        <title>Integrating genomic resources of turbot (Scophthalmus maximus) in depth evaluation of genetic and physical mapping variation across individuals.</title>
        <authorList>
            <person name="Martinez P."/>
        </authorList>
    </citation>
    <scope>NUCLEOTIDE SEQUENCE [LARGE SCALE GENOMIC DNA]</scope>
</reference>
<evidence type="ECO:0000313" key="1">
    <source>
        <dbReference type="EMBL" id="AWO96684.1"/>
    </source>
</evidence>
<proteinExistence type="predicted"/>
<dbReference type="AlphaFoldDB" id="A0A2U9AYE7"/>
<evidence type="ECO:0000313" key="2">
    <source>
        <dbReference type="Proteomes" id="UP000246464"/>
    </source>
</evidence>
<accession>A0A2U9AYE7</accession>
<gene>
    <name evidence="1" type="ORF">SMAX5B_012143</name>
</gene>
<dbReference type="EMBL" id="CP026243">
    <property type="protein sequence ID" value="AWO96684.1"/>
    <property type="molecule type" value="Genomic_DNA"/>
</dbReference>
<keyword evidence="2" id="KW-1185">Reference proteome</keyword>
<protein>
    <submittedName>
        <fullName evidence="1">Uncharacterized protein</fullName>
    </submittedName>
</protein>